<dbReference type="AlphaFoldDB" id="A0A5B6VMU2"/>
<reference evidence="2" key="1">
    <citation type="journal article" date="2019" name="Plant Biotechnol. J.">
        <title>Genome sequencing of the Australian wild diploid species Gossypium australe highlights disease resistance and delayed gland morphogenesis.</title>
        <authorList>
            <person name="Cai Y."/>
            <person name="Cai X."/>
            <person name="Wang Q."/>
            <person name="Wang P."/>
            <person name="Zhang Y."/>
            <person name="Cai C."/>
            <person name="Xu Y."/>
            <person name="Wang K."/>
            <person name="Zhou Z."/>
            <person name="Wang C."/>
            <person name="Geng S."/>
            <person name="Li B."/>
            <person name="Dong Q."/>
            <person name="Hou Y."/>
            <person name="Wang H."/>
            <person name="Ai P."/>
            <person name="Liu Z."/>
            <person name="Yi F."/>
            <person name="Sun M."/>
            <person name="An G."/>
            <person name="Cheng J."/>
            <person name="Zhang Y."/>
            <person name="Shi Q."/>
            <person name="Xie Y."/>
            <person name="Shi X."/>
            <person name="Chang Y."/>
            <person name="Huang F."/>
            <person name="Chen Y."/>
            <person name="Hong S."/>
            <person name="Mi L."/>
            <person name="Sun Q."/>
            <person name="Zhang L."/>
            <person name="Zhou B."/>
            <person name="Peng R."/>
            <person name="Zhang X."/>
            <person name="Liu F."/>
        </authorList>
    </citation>
    <scope>NUCLEOTIDE SEQUENCE [LARGE SCALE GENOMIC DNA]</scope>
    <source>
        <strain evidence="2">cv. PA1801</strain>
    </source>
</reference>
<accession>A0A5B6VMU2</accession>
<evidence type="ECO:0000313" key="1">
    <source>
        <dbReference type="EMBL" id="KAA3470376.1"/>
    </source>
</evidence>
<keyword evidence="2" id="KW-1185">Reference proteome</keyword>
<sequence>MNLETKRESGQNSLNFECFQKVSLGELGGHGCISDPNSYAQLVSLSSILLSCCTYNSSFLVFLTLNFKQAIS</sequence>
<protein>
    <submittedName>
        <fullName evidence="1">Uncharacterized protein</fullName>
    </submittedName>
</protein>
<name>A0A5B6VMU2_9ROSI</name>
<dbReference type="EMBL" id="SMMG02000006">
    <property type="protein sequence ID" value="KAA3470376.1"/>
    <property type="molecule type" value="Genomic_DNA"/>
</dbReference>
<dbReference type="Proteomes" id="UP000325315">
    <property type="component" value="Unassembled WGS sequence"/>
</dbReference>
<comment type="caution">
    <text evidence="1">The sequence shown here is derived from an EMBL/GenBank/DDBJ whole genome shotgun (WGS) entry which is preliminary data.</text>
</comment>
<proteinExistence type="predicted"/>
<organism evidence="1 2">
    <name type="scientific">Gossypium australe</name>
    <dbReference type="NCBI Taxonomy" id="47621"/>
    <lineage>
        <taxon>Eukaryota</taxon>
        <taxon>Viridiplantae</taxon>
        <taxon>Streptophyta</taxon>
        <taxon>Embryophyta</taxon>
        <taxon>Tracheophyta</taxon>
        <taxon>Spermatophyta</taxon>
        <taxon>Magnoliopsida</taxon>
        <taxon>eudicotyledons</taxon>
        <taxon>Gunneridae</taxon>
        <taxon>Pentapetalae</taxon>
        <taxon>rosids</taxon>
        <taxon>malvids</taxon>
        <taxon>Malvales</taxon>
        <taxon>Malvaceae</taxon>
        <taxon>Malvoideae</taxon>
        <taxon>Gossypium</taxon>
    </lineage>
</organism>
<gene>
    <name evidence="1" type="ORF">EPI10_016089</name>
</gene>
<evidence type="ECO:0000313" key="2">
    <source>
        <dbReference type="Proteomes" id="UP000325315"/>
    </source>
</evidence>